<evidence type="ECO:0000256" key="5">
    <source>
        <dbReference type="SAM" id="Coils"/>
    </source>
</evidence>
<dbReference type="Proteomes" id="UP001642464">
    <property type="component" value="Unassembled WGS sequence"/>
</dbReference>
<evidence type="ECO:0000256" key="6">
    <source>
        <dbReference type="SAM" id="MobiDB-lite"/>
    </source>
</evidence>
<accession>A0ABP0JP97</accession>
<dbReference type="SUPFAM" id="SSF50978">
    <property type="entry name" value="WD40 repeat-like"/>
    <property type="match status" value="1"/>
</dbReference>
<comment type="caution">
    <text evidence="7">The sequence shown here is derived from an EMBL/GenBank/DDBJ whole genome shotgun (WGS) entry which is preliminary data.</text>
</comment>
<evidence type="ECO:0000256" key="1">
    <source>
        <dbReference type="ARBA" id="ARBA00004496"/>
    </source>
</evidence>
<feature type="region of interest" description="Disordered" evidence="6">
    <location>
        <begin position="61"/>
        <end position="91"/>
    </location>
</feature>
<keyword evidence="5" id="KW-0175">Coiled coil</keyword>
<dbReference type="Gene3D" id="2.130.10.10">
    <property type="entry name" value="YVTN repeat-like/Quinoprotein amine dehydrogenase"/>
    <property type="match status" value="1"/>
</dbReference>
<keyword evidence="3" id="KW-0853">WD repeat</keyword>
<feature type="compositionally biased region" description="Basic and acidic residues" evidence="6">
    <location>
        <begin position="74"/>
        <end position="83"/>
    </location>
</feature>
<comment type="subcellular location">
    <subcellularLocation>
        <location evidence="1">Cytoplasm</location>
    </subcellularLocation>
</comment>
<dbReference type="EMBL" id="CAXAMM010008080">
    <property type="protein sequence ID" value="CAK9016272.1"/>
    <property type="molecule type" value="Genomic_DNA"/>
</dbReference>
<organism evidence="7 8">
    <name type="scientific">Durusdinium trenchii</name>
    <dbReference type="NCBI Taxonomy" id="1381693"/>
    <lineage>
        <taxon>Eukaryota</taxon>
        <taxon>Sar</taxon>
        <taxon>Alveolata</taxon>
        <taxon>Dinophyceae</taxon>
        <taxon>Suessiales</taxon>
        <taxon>Symbiodiniaceae</taxon>
        <taxon>Durusdinium</taxon>
    </lineage>
</organism>
<dbReference type="SMART" id="SM00320">
    <property type="entry name" value="WD40"/>
    <property type="match status" value="3"/>
</dbReference>
<reference evidence="7 8" key="1">
    <citation type="submission" date="2024-02" db="EMBL/GenBank/DDBJ databases">
        <authorList>
            <person name="Chen Y."/>
            <person name="Shah S."/>
            <person name="Dougan E. K."/>
            <person name="Thang M."/>
            <person name="Chan C."/>
        </authorList>
    </citation>
    <scope>NUCLEOTIDE SEQUENCE [LARGE SCALE GENOMIC DNA]</scope>
</reference>
<gene>
    <name evidence="7" type="ORF">SCF082_LOCUS13110</name>
</gene>
<evidence type="ECO:0000313" key="7">
    <source>
        <dbReference type="EMBL" id="CAK9016272.1"/>
    </source>
</evidence>
<feature type="region of interest" description="Disordered" evidence="6">
    <location>
        <begin position="115"/>
        <end position="140"/>
    </location>
</feature>
<name>A0ABP0JP97_9DINO</name>
<feature type="compositionally biased region" description="Basic and acidic residues" evidence="6">
    <location>
        <begin position="180"/>
        <end position="197"/>
    </location>
</feature>
<dbReference type="PANTHER" id="PTHR12442:SF22">
    <property type="entry name" value="CYTOPLASMIC DYNEIN 1 INTERMEDIATE CHAIN-RELATED"/>
    <property type="match status" value="1"/>
</dbReference>
<sequence>MEAEIEALRREREDKIRQIAEKRKQVEELRKKRSERASLKTSQGALTSNVDGLVAEILGGAGGATSSRASPEAPLKELSEKSRASPLGAERSLHFQQEVSVAAVDIEPDGHVSYERSCQTDMKGSDVGSGGEKSAAAAGSVSKSSANVLLRVADRAKNRVLTGTTASEERRLKRAAGQEAKADAERPEIKELSEEERKKLEGHPDYKAFFERATLLVERTLGQEAWDVALDFKNTSADAQTEGGGADALKHVDDYVEEKWAKGRCVTDLRFSPHRQEIFMAAYHQKANPELSDPDGCMLVWCATEFADEQQAVLTAFSSAFSDGAMWQVNLRGSKPGIAELYEGHDGPVTGVHMHPHQGSDSGISSDTTTDLCLTSSFDWSIKLWRVKQFQSPVLTLDTFEDYVYDARWHPTHPAVFASTDGEGRDAQAAKKFGHQSYDVKIPTTEGRAAEAAVLANTDGRRPVACRLALNKCYWSMDGRKLATGDSEAFQLVF</sequence>
<keyword evidence="2" id="KW-0963">Cytoplasm</keyword>
<feature type="region of interest" description="Disordered" evidence="6">
    <location>
        <begin position="161"/>
        <end position="197"/>
    </location>
</feature>
<dbReference type="InterPro" id="IPR001680">
    <property type="entry name" value="WD40_rpt"/>
</dbReference>
<evidence type="ECO:0000256" key="2">
    <source>
        <dbReference type="ARBA" id="ARBA00022490"/>
    </source>
</evidence>
<keyword evidence="4" id="KW-0677">Repeat</keyword>
<evidence type="ECO:0000313" key="8">
    <source>
        <dbReference type="Proteomes" id="UP001642464"/>
    </source>
</evidence>
<dbReference type="InterPro" id="IPR036322">
    <property type="entry name" value="WD40_repeat_dom_sf"/>
</dbReference>
<proteinExistence type="predicted"/>
<dbReference type="InterPro" id="IPR015943">
    <property type="entry name" value="WD40/YVTN_repeat-like_dom_sf"/>
</dbReference>
<evidence type="ECO:0000256" key="4">
    <source>
        <dbReference type="ARBA" id="ARBA00022737"/>
    </source>
</evidence>
<keyword evidence="8" id="KW-1185">Reference proteome</keyword>
<protein>
    <submittedName>
        <fullName evidence="7">Cytosolic (DH IC-2</fullName>
    </submittedName>
</protein>
<evidence type="ECO:0000256" key="3">
    <source>
        <dbReference type="ARBA" id="ARBA00022574"/>
    </source>
</evidence>
<dbReference type="InterPro" id="IPR050687">
    <property type="entry name" value="Dynein_IC"/>
</dbReference>
<dbReference type="PANTHER" id="PTHR12442">
    <property type="entry name" value="DYNEIN INTERMEDIATE CHAIN"/>
    <property type="match status" value="1"/>
</dbReference>
<feature type="coiled-coil region" evidence="5">
    <location>
        <begin position="5"/>
        <end position="32"/>
    </location>
</feature>